<dbReference type="UniPathway" id="UPA00109">
    <property type="reaction ID" value="UER00188"/>
</dbReference>
<comment type="cofactor">
    <cofactor evidence="1">
        <name>K(+)</name>
        <dbReference type="ChEBI" id="CHEBI:29103"/>
    </cofactor>
</comment>
<dbReference type="GO" id="GO:0000287">
    <property type="term" value="F:magnesium ion binding"/>
    <property type="evidence" value="ECO:0007669"/>
    <property type="project" value="UniProtKB-UniRule"/>
</dbReference>
<keyword evidence="8" id="KW-0547">Nucleotide-binding</keyword>
<dbReference type="InterPro" id="IPR015793">
    <property type="entry name" value="Pyrv_Knase_brl"/>
</dbReference>
<comment type="caution">
    <text evidence="17">The sequence shown here is derived from an EMBL/GenBank/DDBJ whole genome shotgun (WGS) entry which is preliminary data.</text>
</comment>
<dbReference type="EMBL" id="NMTY01000012">
    <property type="protein sequence ID" value="PDX81670.1"/>
    <property type="molecule type" value="Genomic_DNA"/>
</dbReference>
<dbReference type="NCBIfam" id="TIGR01064">
    <property type="entry name" value="pyruv_kin"/>
    <property type="match status" value="1"/>
</dbReference>
<keyword evidence="6 15" id="KW-0808">Transferase</keyword>
<evidence type="ECO:0000256" key="4">
    <source>
        <dbReference type="ARBA" id="ARBA00012142"/>
    </source>
</evidence>
<evidence type="ECO:0000256" key="2">
    <source>
        <dbReference type="ARBA" id="ARBA00004997"/>
    </source>
</evidence>
<keyword evidence="7" id="KW-0479">Metal-binding</keyword>
<feature type="domain" description="Pyruvate kinase barrel" evidence="16">
    <location>
        <begin position="5"/>
        <end position="305"/>
    </location>
</feature>
<keyword evidence="9 15" id="KW-0418">Kinase</keyword>
<comment type="pathway">
    <text evidence="2 15">Carbohydrate degradation; glycolysis; pyruvate from D-glyceraldehyde 3-phosphate: step 5/5.</text>
</comment>
<dbReference type="InterPro" id="IPR015806">
    <property type="entry name" value="Pyrv_Knase_insert_dom_sf"/>
</dbReference>
<evidence type="ECO:0000256" key="5">
    <source>
        <dbReference type="ARBA" id="ARBA00018587"/>
    </source>
</evidence>
<dbReference type="PANTHER" id="PTHR11817">
    <property type="entry name" value="PYRUVATE KINASE"/>
    <property type="match status" value="1"/>
</dbReference>
<dbReference type="EC" id="2.7.1.40" evidence="4 14"/>
<dbReference type="Pfam" id="PF00224">
    <property type="entry name" value="PK"/>
    <property type="match status" value="1"/>
</dbReference>
<evidence type="ECO:0000256" key="9">
    <source>
        <dbReference type="ARBA" id="ARBA00022777"/>
    </source>
</evidence>
<keyword evidence="10" id="KW-0067">ATP-binding</keyword>
<evidence type="ECO:0000256" key="13">
    <source>
        <dbReference type="ARBA" id="ARBA00023317"/>
    </source>
</evidence>
<organism evidence="17 18">
    <name type="scientific">Faecalibacterium prausnitzii</name>
    <dbReference type="NCBI Taxonomy" id="853"/>
    <lineage>
        <taxon>Bacteria</taxon>
        <taxon>Bacillati</taxon>
        <taxon>Bacillota</taxon>
        <taxon>Clostridia</taxon>
        <taxon>Eubacteriales</taxon>
        <taxon>Oscillospiraceae</taxon>
        <taxon>Faecalibacterium</taxon>
    </lineage>
</organism>
<evidence type="ECO:0000256" key="6">
    <source>
        <dbReference type="ARBA" id="ARBA00022679"/>
    </source>
</evidence>
<dbReference type="PRINTS" id="PR01050">
    <property type="entry name" value="PYRUVTKNASE"/>
</dbReference>
<dbReference type="GO" id="GO:0005524">
    <property type="term" value="F:ATP binding"/>
    <property type="evidence" value="ECO:0007669"/>
    <property type="project" value="UniProtKB-KW"/>
</dbReference>
<dbReference type="SUPFAM" id="SSF51621">
    <property type="entry name" value="Phosphoenolpyruvate/pyruvate domain"/>
    <property type="match status" value="1"/>
</dbReference>
<dbReference type="Proteomes" id="UP000220005">
    <property type="component" value="Unassembled WGS sequence"/>
</dbReference>
<comment type="similarity">
    <text evidence="3 15">Belongs to the pyruvate kinase family.</text>
</comment>
<dbReference type="GO" id="GO:0030955">
    <property type="term" value="F:potassium ion binding"/>
    <property type="evidence" value="ECO:0007669"/>
    <property type="project" value="UniProtKB-UniRule"/>
</dbReference>
<evidence type="ECO:0000256" key="10">
    <source>
        <dbReference type="ARBA" id="ARBA00022840"/>
    </source>
</evidence>
<evidence type="ECO:0000256" key="8">
    <source>
        <dbReference type="ARBA" id="ARBA00022741"/>
    </source>
</evidence>
<keyword evidence="12 15" id="KW-0324">Glycolysis</keyword>
<reference evidence="17 18" key="1">
    <citation type="journal article" date="2017" name="Front. Microbiol.">
        <title>New Insights into the Diversity of the Genus Faecalibacterium.</title>
        <authorList>
            <person name="Benevides L."/>
            <person name="Burman S."/>
            <person name="Martin R."/>
            <person name="Robert V."/>
            <person name="Thomas M."/>
            <person name="Miquel S."/>
            <person name="Chain F."/>
            <person name="Sokol H."/>
            <person name="Bermudez-Humaran L.G."/>
            <person name="Morrison M."/>
            <person name="Langella P."/>
            <person name="Azevedo V.A."/>
            <person name="Chatel J.M."/>
            <person name="Soares S."/>
        </authorList>
    </citation>
    <scope>NUCLEOTIDE SEQUENCE [LARGE SCALE GENOMIC DNA]</scope>
    <source>
        <strain evidence="17 18">CNCM I 4575</strain>
    </source>
</reference>
<dbReference type="InterPro" id="IPR011037">
    <property type="entry name" value="Pyrv_Knase-like_insert_dom_sf"/>
</dbReference>
<evidence type="ECO:0000256" key="14">
    <source>
        <dbReference type="NCBIfam" id="TIGR01064"/>
    </source>
</evidence>
<evidence type="ECO:0000313" key="18">
    <source>
        <dbReference type="Proteomes" id="UP000220005"/>
    </source>
</evidence>
<evidence type="ECO:0000256" key="3">
    <source>
        <dbReference type="ARBA" id="ARBA00008663"/>
    </source>
</evidence>
<dbReference type="InterPro" id="IPR001697">
    <property type="entry name" value="Pyr_Knase"/>
</dbReference>
<dbReference type="AlphaFoldDB" id="A0A2A7ARC5"/>
<evidence type="ECO:0000259" key="16">
    <source>
        <dbReference type="Pfam" id="PF00224"/>
    </source>
</evidence>
<protein>
    <recommendedName>
        <fullName evidence="5 14">Pyruvate kinase</fullName>
        <ecNumber evidence="4 14">2.7.1.40</ecNumber>
    </recommendedName>
</protein>
<dbReference type="InterPro" id="IPR015813">
    <property type="entry name" value="Pyrv/PenolPyrv_kinase-like_dom"/>
</dbReference>
<accession>A0A2A7ARC5</accession>
<dbReference type="Gene3D" id="2.40.33.10">
    <property type="entry name" value="PK beta-barrel domain-like"/>
    <property type="match status" value="1"/>
</dbReference>
<evidence type="ECO:0000256" key="1">
    <source>
        <dbReference type="ARBA" id="ARBA00001958"/>
    </source>
</evidence>
<name>A0A2A7ARC5_9FIRM</name>
<dbReference type="RefSeq" id="WP_097839326.1">
    <property type="nucleotide sequence ID" value="NZ_NMTY01000012.1"/>
</dbReference>
<dbReference type="SUPFAM" id="SSF50800">
    <property type="entry name" value="PK beta-barrel domain-like"/>
    <property type="match status" value="1"/>
</dbReference>
<dbReference type="InterPro" id="IPR040442">
    <property type="entry name" value="Pyrv_kinase-like_dom_sf"/>
</dbReference>
<evidence type="ECO:0000256" key="11">
    <source>
        <dbReference type="ARBA" id="ARBA00022842"/>
    </source>
</evidence>
<evidence type="ECO:0000256" key="15">
    <source>
        <dbReference type="RuleBase" id="RU000504"/>
    </source>
</evidence>
<keyword evidence="11 15" id="KW-0460">Magnesium</keyword>
<evidence type="ECO:0000256" key="7">
    <source>
        <dbReference type="ARBA" id="ARBA00022723"/>
    </source>
</evidence>
<dbReference type="GO" id="GO:0016301">
    <property type="term" value="F:kinase activity"/>
    <property type="evidence" value="ECO:0007669"/>
    <property type="project" value="UniProtKB-KW"/>
</dbReference>
<gene>
    <name evidence="17" type="primary">pyk</name>
    <name evidence="17" type="ORF">CGS58_06235</name>
</gene>
<dbReference type="Gene3D" id="3.20.20.60">
    <property type="entry name" value="Phosphoenolpyruvate-binding domains"/>
    <property type="match status" value="1"/>
</dbReference>
<keyword evidence="13 17" id="KW-0670">Pyruvate</keyword>
<comment type="catalytic activity">
    <reaction evidence="15">
        <text>pyruvate + ATP = phosphoenolpyruvate + ADP + H(+)</text>
        <dbReference type="Rhea" id="RHEA:18157"/>
        <dbReference type="ChEBI" id="CHEBI:15361"/>
        <dbReference type="ChEBI" id="CHEBI:15378"/>
        <dbReference type="ChEBI" id="CHEBI:30616"/>
        <dbReference type="ChEBI" id="CHEBI:58702"/>
        <dbReference type="ChEBI" id="CHEBI:456216"/>
        <dbReference type="EC" id="2.7.1.40"/>
    </reaction>
</comment>
<proteinExistence type="inferred from homology"/>
<evidence type="ECO:0000313" key="17">
    <source>
        <dbReference type="EMBL" id="PDX81670.1"/>
    </source>
</evidence>
<sequence length="317" mass="33730">MDFYGTIGPACADVKLLQQMVEVGMTGIRMNLSHGPLAVHKDWLALLRKAGVKKLLIDLQGPELRIGRLPQPLSLTAGQTVRLGAQGIYCPAALVHSVQPGQTLLLDDGKLLARVDTAEPEALVCTVVRGGVLQSRKSLAAPGADIQMPTLTAEDKENLAIAANCGVTGVMLPFVRGAEDIRNLRQALAEAGAPQLKILAKIENLAGVQALPEFLPLVDEVVIARGDLGNAMPLWELPRCQKQLSAACRAAGVPFMVVTQMLDSMHTRAVPTRAEVSDIYNAVLDGASSLMLTGETAAGQYPVQAMEYLVRTARTAM</sequence>
<dbReference type="GO" id="GO:0004743">
    <property type="term" value="F:pyruvate kinase activity"/>
    <property type="evidence" value="ECO:0007669"/>
    <property type="project" value="UniProtKB-UniRule"/>
</dbReference>
<evidence type="ECO:0000256" key="12">
    <source>
        <dbReference type="ARBA" id="ARBA00023152"/>
    </source>
</evidence>